<dbReference type="AlphaFoldDB" id="A0A433SMT9"/>
<feature type="non-terminal residue" evidence="1">
    <location>
        <position position="1"/>
    </location>
</feature>
<name>A0A433SMT9_ELYCH</name>
<proteinExistence type="predicted"/>
<sequence>LVLRYYRKIQWTFQPQSSEEVKFECIALTASSNISRSIEVVVPSEEFYIDQNKTTMEVETDETNPGNIDVTLNCTIVGGPVTYASFALETESDGHLSVYDMTPTRVNLSRTETLITVTEHFDNENYRIDTVKAIYCYAVSANNRGIDYEMFGRGDHW</sequence>
<comment type="caution">
    <text evidence="1">The sequence shown here is derived from an EMBL/GenBank/DDBJ whole genome shotgun (WGS) entry which is preliminary data.</text>
</comment>
<keyword evidence="2" id="KW-1185">Reference proteome</keyword>
<accession>A0A433SMT9</accession>
<reference evidence="1 2" key="1">
    <citation type="submission" date="2019-01" db="EMBL/GenBank/DDBJ databases">
        <title>A draft genome assembly of the solar-powered sea slug Elysia chlorotica.</title>
        <authorList>
            <person name="Cai H."/>
            <person name="Li Q."/>
            <person name="Fang X."/>
            <person name="Li J."/>
            <person name="Curtis N.E."/>
            <person name="Altenburger A."/>
            <person name="Shibata T."/>
            <person name="Feng M."/>
            <person name="Maeda T."/>
            <person name="Schwartz J.A."/>
            <person name="Shigenobu S."/>
            <person name="Lundholm N."/>
            <person name="Nishiyama T."/>
            <person name="Yang H."/>
            <person name="Hasebe M."/>
            <person name="Li S."/>
            <person name="Pierce S.K."/>
            <person name="Wang J."/>
        </authorList>
    </citation>
    <scope>NUCLEOTIDE SEQUENCE [LARGE SCALE GENOMIC DNA]</scope>
    <source>
        <strain evidence="1">EC2010</strain>
        <tissue evidence="1">Whole organism of an adult</tissue>
    </source>
</reference>
<dbReference type="Proteomes" id="UP000271974">
    <property type="component" value="Unassembled WGS sequence"/>
</dbReference>
<evidence type="ECO:0000313" key="1">
    <source>
        <dbReference type="EMBL" id="RUS70511.1"/>
    </source>
</evidence>
<protein>
    <submittedName>
        <fullName evidence="1">Uncharacterized protein</fullName>
    </submittedName>
</protein>
<dbReference type="EMBL" id="RQTK01001392">
    <property type="protein sequence ID" value="RUS70511.1"/>
    <property type="molecule type" value="Genomic_DNA"/>
</dbReference>
<gene>
    <name evidence="1" type="ORF">EGW08_021723</name>
</gene>
<organism evidence="1 2">
    <name type="scientific">Elysia chlorotica</name>
    <name type="common">Eastern emerald elysia</name>
    <name type="synonym">Sea slug</name>
    <dbReference type="NCBI Taxonomy" id="188477"/>
    <lineage>
        <taxon>Eukaryota</taxon>
        <taxon>Metazoa</taxon>
        <taxon>Spiralia</taxon>
        <taxon>Lophotrochozoa</taxon>
        <taxon>Mollusca</taxon>
        <taxon>Gastropoda</taxon>
        <taxon>Heterobranchia</taxon>
        <taxon>Euthyneura</taxon>
        <taxon>Panpulmonata</taxon>
        <taxon>Sacoglossa</taxon>
        <taxon>Placobranchoidea</taxon>
        <taxon>Plakobranchidae</taxon>
        <taxon>Elysia</taxon>
    </lineage>
</organism>
<evidence type="ECO:0000313" key="2">
    <source>
        <dbReference type="Proteomes" id="UP000271974"/>
    </source>
</evidence>